<feature type="domain" description="FHA" evidence="2">
    <location>
        <begin position="28"/>
        <end position="78"/>
    </location>
</feature>
<evidence type="ECO:0000259" key="2">
    <source>
        <dbReference type="PROSITE" id="PS50006"/>
    </source>
</evidence>
<dbReference type="SUPFAM" id="SSF49879">
    <property type="entry name" value="SMAD/FHA domain"/>
    <property type="match status" value="1"/>
</dbReference>
<name>A0A9N9MTZ0_9CUCU</name>
<evidence type="ECO:0000256" key="1">
    <source>
        <dbReference type="SAM" id="MobiDB-lite"/>
    </source>
</evidence>
<feature type="compositionally biased region" description="Polar residues" evidence="1">
    <location>
        <begin position="467"/>
        <end position="477"/>
    </location>
</feature>
<proteinExistence type="predicted"/>
<dbReference type="Pfam" id="PF00498">
    <property type="entry name" value="FHA"/>
    <property type="match status" value="1"/>
</dbReference>
<accession>A0A9N9MTZ0</accession>
<dbReference type="PROSITE" id="PS50006">
    <property type="entry name" value="FHA_DOMAIN"/>
    <property type="match status" value="1"/>
</dbReference>
<dbReference type="Gene3D" id="2.60.200.20">
    <property type="match status" value="1"/>
</dbReference>
<dbReference type="SMART" id="SM00240">
    <property type="entry name" value="FHA"/>
    <property type="match status" value="1"/>
</dbReference>
<organism evidence="3 4">
    <name type="scientific">Ceutorhynchus assimilis</name>
    <name type="common">cabbage seed weevil</name>
    <dbReference type="NCBI Taxonomy" id="467358"/>
    <lineage>
        <taxon>Eukaryota</taxon>
        <taxon>Metazoa</taxon>
        <taxon>Ecdysozoa</taxon>
        <taxon>Arthropoda</taxon>
        <taxon>Hexapoda</taxon>
        <taxon>Insecta</taxon>
        <taxon>Pterygota</taxon>
        <taxon>Neoptera</taxon>
        <taxon>Endopterygota</taxon>
        <taxon>Coleoptera</taxon>
        <taxon>Polyphaga</taxon>
        <taxon>Cucujiformia</taxon>
        <taxon>Curculionidae</taxon>
        <taxon>Ceutorhynchinae</taxon>
        <taxon>Ceutorhynchus</taxon>
    </lineage>
</organism>
<evidence type="ECO:0000313" key="4">
    <source>
        <dbReference type="Proteomes" id="UP001152799"/>
    </source>
</evidence>
<sequence>MELQSAKNWSLRQLFTNSLTNLPPLGQIDVGRAKSSNLYIGVASLSSRHAAFVVNCYGNLLLRDLHSNTGTFVNKQLLPSCKNKLLAHGDIVSFGVAHYDEHSMPKEMKECFFEVIADDRASGMGMVEDLTATVANNGKPIRSDDNEDGKAKSGIENIDPKPKEKKKVHPLMLSKEGKQCSTQPMKSDGVFKKPANGFTASKRNNNTVPSFIPSGTNVAIKNTIKLSKSNIAIESEKDTVDSIKQKYAEGKNKGQPIKPTKEGNNLTRSLDLSKKLAQGSTVSKGKNTVQPLKTFDELLTMRGKKKSANANKLGEIPPNQPSDMIYHQQSSGLKDHLLKTTMDQPTKSSCKGLVQGSTVLRRKNTVQPLKTFDELMNIKDKEKLPSKPQIKKPSSDDLKLTKHKPAEKQPQPAFHKSLDSIKDDLVAKITNQDFKNFAHTKKLVMSIGGKTSSNFDNLDANARSILKKNSAQTNPNKHQLEMDQDGKKRFHAEKKMETGVASS</sequence>
<feature type="region of interest" description="Disordered" evidence="1">
    <location>
        <begin position="466"/>
        <end position="503"/>
    </location>
</feature>
<dbReference type="AlphaFoldDB" id="A0A9N9MTZ0"/>
<dbReference type="Proteomes" id="UP001152799">
    <property type="component" value="Chromosome 6"/>
</dbReference>
<feature type="region of interest" description="Disordered" evidence="1">
    <location>
        <begin position="378"/>
        <end position="414"/>
    </location>
</feature>
<reference evidence="3" key="1">
    <citation type="submission" date="2022-01" db="EMBL/GenBank/DDBJ databases">
        <authorList>
            <person name="King R."/>
        </authorList>
    </citation>
    <scope>NUCLEOTIDE SEQUENCE</scope>
</reference>
<dbReference type="EMBL" id="OU892282">
    <property type="protein sequence ID" value="CAG9770568.1"/>
    <property type="molecule type" value="Genomic_DNA"/>
</dbReference>
<feature type="compositionally biased region" description="Basic and acidic residues" evidence="1">
    <location>
        <begin position="141"/>
        <end position="162"/>
    </location>
</feature>
<protein>
    <recommendedName>
        <fullName evidence="2">FHA domain-containing protein</fullName>
    </recommendedName>
</protein>
<dbReference type="InterPro" id="IPR000253">
    <property type="entry name" value="FHA_dom"/>
</dbReference>
<keyword evidence="4" id="KW-1185">Reference proteome</keyword>
<dbReference type="CDD" id="cd00060">
    <property type="entry name" value="FHA"/>
    <property type="match status" value="1"/>
</dbReference>
<evidence type="ECO:0000313" key="3">
    <source>
        <dbReference type="EMBL" id="CAG9770568.1"/>
    </source>
</evidence>
<feature type="compositionally biased region" description="Basic and acidic residues" evidence="1">
    <location>
        <begin position="393"/>
        <end position="407"/>
    </location>
</feature>
<feature type="region of interest" description="Disordered" evidence="1">
    <location>
        <begin position="137"/>
        <end position="168"/>
    </location>
</feature>
<dbReference type="InterPro" id="IPR008984">
    <property type="entry name" value="SMAD_FHA_dom_sf"/>
</dbReference>
<gene>
    <name evidence="3" type="ORF">CEUTPL_LOCUS11020</name>
</gene>
<feature type="compositionally biased region" description="Basic and acidic residues" evidence="1">
    <location>
        <begin position="478"/>
        <end position="497"/>
    </location>
</feature>
<dbReference type="OrthoDB" id="552194at2759"/>